<keyword evidence="2" id="KW-0812">Transmembrane</keyword>
<evidence type="ECO:0000313" key="4">
    <source>
        <dbReference type="EMBL" id="KAF4730386.1"/>
    </source>
</evidence>
<protein>
    <recommendedName>
        <fullName evidence="3">LicD/FKTN/FKRP nucleotidyltransferase domain-containing protein</fullName>
    </recommendedName>
</protein>
<name>A0A7J6SDG2_PEROL</name>
<reference evidence="4 5" key="1">
    <citation type="submission" date="2020-04" db="EMBL/GenBank/DDBJ databases">
        <title>Perkinsus olseni comparative genomics.</title>
        <authorList>
            <person name="Bogema D.R."/>
        </authorList>
    </citation>
    <scope>NUCLEOTIDE SEQUENCE [LARGE SCALE GENOMIC DNA]</scope>
    <source>
        <strain evidence="4 5">ATCC PRA-207</strain>
    </source>
</reference>
<dbReference type="InterPro" id="IPR007074">
    <property type="entry name" value="LicD/FKTN/FKRP_NTP_transf"/>
</dbReference>
<dbReference type="GO" id="GO:0009100">
    <property type="term" value="P:glycoprotein metabolic process"/>
    <property type="evidence" value="ECO:0007669"/>
    <property type="project" value="UniProtKB-ARBA"/>
</dbReference>
<dbReference type="EMBL" id="JABANO010019307">
    <property type="protein sequence ID" value="KAF4730386.1"/>
    <property type="molecule type" value="Genomic_DNA"/>
</dbReference>
<feature type="domain" description="LicD/FKTN/FKRP nucleotidyltransferase" evidence="3">
    <location>
        <begin position="2075"/>
        <end position="2112"/>
    </location>
</feature>
<proteinExistence type="predicted"/>
<evidence type="ECO:0000256" key="1">
    <source>
        <dbReference type="SAM" id="MobiDB-lite"/>
    </source>
</evidence>
<sequence length="2303" mass="249789">MTRTVHHSHGTSPGDFKTTDSIEVNVNGGGADASCDLQPLLFCLLDCLQDTDADNRAEADVMKAIHAAIRDLCNQRQDALDVLDGCFSYVDRSQCRVTGPAHKSSVFHVVAEVVLPALESIPDEITTERIVDLVGIIINEISNNSEESLLRSCASVLSRLARIDLDCVLVEIFSRADTVSSAKANVYVETLIEICDNCDTKEEAFKHLHATEIIRITDELDSSTRQVPILIACVCKRVVTPSDADFAKKVSDCQWLHEDPVAFKVVKAAFDRLMGRITQDVESDALNNALKVDTREASAKLEAASRLLLLLLDRSPTAVVGSIAVLQKACLAWLGSLLKITPPRGILTSLQIAPVLSGIRVLAASGKALADRESLLELQELLVALVQNNRPLAVLSDGFTPPGVDSPAVVREVLTTWVALGGEQCMAYLLDKRGLAEPSQPHSTVDRCVALLCMRACAESGLSTTLLSPTLDLLCRETTPPVSNYCTTMPVEAFCLIEVLSVMGVKMAPLPGLYDYLLSLLCLTDADCEREVALTAGQRFMKRFSSTGSTAAHDWPRRDRDGMVVNWRTVRKRALEVLLQQAARDDSDDQQGLHAAAVLYDRLMACLLSGSCDREHQLDKVCLLMVRLVTSTLHRELVTPLGVDKGCHLLTWLLASLADEGLCELDDPNKRVVQDIPARRNIVGALRVLAASIHSELQTMWESPFSRLSELEDGSRSSGDELQLFLSRIAAGSEIGDEAVYAEAICVYVTNSLLPHLASLATVPPLVELDESTPRSTAHHDVSARGNAAVHPTEAEEECGFISSCPSAVNKAAALDATTGTAFVLLGVAASRVPSIVKMAEYVDKWLLLSAPSSDTSQGARAASAVLLARPQGRRGLAKALGRLAGVHFDHVTDLMRRAAASHVATRRPSAFSIFDNTELLQQGEWIRATVNASLGYCAMLAPSPRVLQRRLRAFFLEPLLTALKEERQAAPLAAAIRGIKLTADGLMRTDVEGGGDPQLEIDPSLALLRDELVVALLPFLLQPVVSNSAVSSAAWKLEASSSSTPPQPTSAHSMGILLCDVLQCIGSLIALPLDLQPRIFAQILETALQVLVMSLPESAVPPVSATVALATGNLEEIGQLFADEWVSANPDSEPEVFIDEEGDVWVDGLPQARVVECSEVVVAALLSHARTWLGVSRLMQAVHSAGGSGPVEALRWACARLSLVLCENAPVLLPDSRRELGEWCECVALILPHVGDSSLAVRRASREAMRLLLERNERSHDRVEEMMPSEPTRTEPAPHDRRRPCMSHQLLAIGLADVLPGDAVPALLQHLMRGVHNSDLRAVVSTIDALHLILVHRASSFDKETAAKMISTVFDNADRLPSGSVLQQKVLACTQVLASTQFDSAMSELLEVGEGEFSQSQLHAIRVMVKEKPLLLRMLNSLTDILNNSFPSSDGQPNRMVTAATEALFVIFAVEDSVVTAALKRHVPEILVTLLLRVASAPTIYLRKRAIEATTKMLEAVGKHSMALALQQQVASAVTARMNTPSQGNEFDTEDVHADGEINDIIDSMIFLFCRSTSDEDSRATRQKLVEFALPFVLYWPSVLEASSGAEDEHAAIEHVLGPVDRLTPGDREDCWELAHTELGGSSTPRRRRSSQACVPHELVSECTECFLSVVEDSEQPGVRKYAIRGLANVLLLAADKDSGLSELMDEKAIDILDRLTLSLGDADTDLVQEAVNASHRAAVLRPIGCDPEVWESHVLTELGPALCPLTDSPSPVLRKSVFYLLSKLSQICTAHPPTSACTDSFFRVEARIAVTCAIRLWDNSVAVSDSAKSCLAMLLRNTEAHDSLLSEAAKSAAALSDLVGVLVKARSGRLLTHGCDLEYHIGVCCDFINGVTDGGIEIAAATIAVSLLANLGLARISRDTSIDLRKRLMRITVALSPWSHHKPHMAGLIGLLAAIGTSSSGVRRPDMAYVALLAFLCGMAAMVILRWQLRGPPQLIREIWSSDPENANTSNGSLGLGTPPPTAVNGSLRVPGRLEDIMCASSRPSNWENYTVFYDLPKPYQRTSELEMLWLYQVAHTTARILERFGYAYVACGGTLIGALRDRGIVAHDDDIDLCTDKRNFRRMMKDSGVLEALKANGLQLLQFNRLGDPIGLLAPASVVVRVAGENEGGYKGGVGCLECRADRERCRPLDILEMVKHPQDPSRLIMHFCYNEVKKKGDDVDRADCRGRTFPVDVLDHAGHMPFGSSTLRTPELTVSIRAGEYLKVAAITSGKRILAKLSLVEGSPSALATEEPRYTMKRGPDWSAVNKRASKTAYD</sequence>
<feature type="non-terminal residue" evidence="4">
    <location>
        <position position="2303"/>
    </location>
</feature>
<evidence type="ECO:0000313" key="5">
    <source>
        <dbReference type="Proteomes" id="UP000553632"/>
    </source>
</evidence>
<dbReference type="SUPFAM" id="SSF48371">
    <property type="entry name" value="ARM repeat"/>
    <property type="match status" value="1"/>
</dbReference>
<keyword evidence="5" id="KW-1185">Reference proteome</keyword>
<evidence type="ECO:0000256" key="2">
    <source>
        <dbReference type="SAM" id="Phobius"/>
    </source>
</evidence>
<keyword evidence="2" id="KW-0472">Membrane</keyword>
<dbReference type="Pfam" id="PF04991">
    <property type="entry name" value="LicD"/>
    <property type="match status" value="1"/>
</dbReference>
<keyword evidence="2" id="KW-1133">Transmembrane helix</keyword>
<feature type="region of interest" description="Disordered" evidence="1">
    <location>
        <begin position="1260"/>
        <end position="1282"/>
    </location>
</feature>
<accession>A0A7J6SDG2</accession>
<comment type="caution">
    <text evidence="4">The sequence shown here is derived from an EMBL/GenBank/DDBJ whole genome shotgun (WGS) entry which is preliminary data.</text>
</comment>
<feature type="transmembrane region" description="Helical" evidence="2">
    <location>
        <begin position="1884"/>
        <end position="1903"/>
    </location>
</feature>
<feature type="transmembrane region" description="Helical" evidence="2">
    <location>
        <begin position="1954"/>
        <end position="1973"/>
    </location>
</feature>
<dbReference type="InterPro" id="IPR016024">
    <property type="entry name" value="ARM-type_fold"/>
</dbReference>
<evidence type="ECO:0000259" key="3">
    <source>
        <dbReference type="Pfam" id="PF04991"/>
    </source>
</evidence>
<organism evidence="4 5">
    <name type="scientific">Perkinsus olseni</name>
    <name type="common">Perkinsus atlanticus</name>
    <dbReference type="NCBI Taxonomy" id="32597"/>
    <lineage>
        <taxon>Eukaryota</taxon>
        <taxon>Sar</taxon>
        <taxon>Alveolata</taxon>
        <taxon>Perkinsozoa</taxon>
        <taxon>Perkinsea</taxon>
        <taxon>Perkinsida</taxon>
        <taxon>Perkinsidae</taxon>
        <taxon>Perkinsus</taxon>
    </lineage>
</organism>
<gene>
    <name evidence="4" type="ORF">FOZ63_025216</name>
</gene>
<dbReference type="Proteomes" id="UP000553632">
    <property type="component" value="Unassembled WGS sequence"/>
</dbReference>